<comment type="caution">
    <text evidence="3">The sequence shown here is derived from an EMBL/GenBank/DDBJ whole genome shotgun (WGS) entry which is preliminary data.</text>
</comment>
<gene>
    <name evidence="3" type="ORF">C1I92_02315</name>
</gene>
<protein>
    <submittedName>
        <fullName evidence="3">Serine/arginine repetitive matrix protein 2</fullName>
    </submittedName>
</protein>
<feature type="domain" description="IrrE N-terminal-like" evidence="1">
    <location>
        <begin position="189"/>
        <end position="271"/>
    </location>
</feature>
<dbReference type="Pfam" id="PF08401">
    <property type="entry name" value="ArdcN"/>
    <property type="match status" value="1"/>
</dbReference>
<sequence>MVRVDWRAGQVSRRDEDRAEKLEQMQEQLTGAVEALVSSADWRRAMAFAARFRSRSFNNTLLIWAQHLAAFEQGRVPEPVPSYVAGFKQWRTLGRAVRSGEPGYRIYAPITVRMASSTPDDAASWRRLAPGEKQRPGEVVRRRAARMKPAYVWDVSLTSGAELPSRPAPRLLDGAAPHGLWEGLTGLVEERGFTVQLSSVGQLDGANGLTDHLTRTVSVREDMDAAARVKTLAHELGHVMMHSRDDPDVAQHRGIKEVEAESVALMVGAAHGLDTSDYTVPYVATWATRVPDTPAVDVVKATGERVRRTAVAILDALPTEQVGNGDPPGLALEPTAGVTVSAPAALPERHDAQQRIPATGPVL</sequence>
<dbReference type="Proteomes" id="UP000248764">
    <property type="component" value="Unassembled WGS sequence"/>
</dbReference>
<dbReference type="EMBL" id="POTW01000004">
    <property type="protein sequence ID" value="PZF86042.1"/>
    <property type="molecule type" value="Genomic_DNA"/>
</dbReference>
<evidence type="ECO:0000259" key="1">
    <source>
        <dbReference type="Pfam" id="PF06114"/>
    </source>
</evidence>
<organism evidence="3 4">
    <name type="scientific">Jiangella anatolica</name>
    <dbReference type="NCBI Taxonomy" id="2670374"/>
    <lineage>
        <taxon>Bacteria</taxon>
        <taxon>Bacillati</taxon>
        <taxon>Actinomycetota</taxon>
        <taxon>Actinomycetes</taxon>
        <taxon>Jiangellales</taxon>
        <taxon>Jiangellaceae</taxon>
        <taxon>Jiangella</taxon>
    </lineage>
</organism>
<dbReference type="InterPro" id="IPR013610">
    <property type="entry name" value="ArdC_N"/>
</dbReference>
<dbReference type="AlphaFoldDB" id="A0A2W2BJ45"/>
<dbReference type="Pfam" id="PF06114">
    <property type="entry name" value="Peptidase_M78"/>
    <property type="match status" value="1"/>
</dbReference>
<keyword evidence="4" id="KW-1185">Reference proteome</keyword>
<accession>A0A2W2BJ45</accession>
<dbReference type="GO" id="GO:0003697">
    <property type="term" value="F:single-stranded DNA binding"/>
    <property type="evidence" value="ECO:0007669"/>
    <property type="project" value="InterPro"/>
</dbReference>
<name>A0A2W2BJ45_9ACTN</name>
<evidence type="ECO:0000313" key="4">
    <source>
        <dbReference type="Proteomes" id="UP000248764"/>
    </source>
</evidence>
<dbReference type="InterPro" id="IPR010359">
    <property type="entry name" value="IrrE_HExxH"/>
</dbReference>
<dbReference type="Gene3D" id="1.10.10.2910">
    <property type="match status" value="1"/>
</dbReference>
<dbReference type="RefSeq" id="WP_111253049.1">
    <property type="nucleotide sequence ID" value="NZ_POTW01000004.1"/>
</dbReference>
<evidence type="ECO:0000259" key="2">
    <source>
        <dbReference type="Pfam" id="PF08401"/>
    </source>
</evidence>
<evidence type="ECO:0000313" key="3">
    <source>
        <dbReference type="EMBL" id="PZF86042.1"/>
    </source>
</evidence>
<feature type="domain" description="N-terminal" evidence="2">
    <location>
        <begin position="23"/>
        <end position="132"/>
    </location>
</feature>
<reference evidence="3 4" key="1">
    <citation type="submission" date="2018-01" db="EMBL/GenBank/DDBJ databases">
        <title>Draft genome sequence of Jiangella sp. GTF31.</title>
        <authorList>
            <person name="Sahin N."/>
            <person name="Ay H."/>
            <person name="Saygin H."/>
        </authorList>
    </citation>
    <scope>NUCLEOTIDE SEQUENCE [LARGE SCALE GENOMIC DNA]</scope>
    <source>
        <strain evidence="3 4">GTF31</strain>
    </source>
</reference>
<proteinExistence type="predicted"/>